<keyword evidence="9 12" id="KW-0472">Membrane</keyword>
<evidence type="ECO:0000256" key="6">
    <source>
        <dbReference type="ARBA" id="ARBA00022989"/>
    </source>
</evidence>
<evidence type="ECO:0000256" key="9">
    <source>
        <dbReference type="ARBA" id="ARBA00023136"/>
    </source>
</evidence>
<dbReference type="AlphaFoldDB" id="A0A4Y2RGG9"/>
<keyword evidence="6 12" id="KW-1133">Transmembrane helix</keyword>
<dbReference type="PANTHER" id="PTHR42985">
    <property type="entry name" value="SODIUM-COUPLED MONOCARBOXYLATE TRANSPORTER"/>
    <property type="match status" value="1"/>
</dbReference>
<keyword evidence="5 12" id="KW-0812">Transmembrane</keyword>
<feature type="non-terminal residue" evidence="13">
    <location>
        <position position="184"/>
    </location>
</feature>
<keyword evidence="14" id="KW-1185">Reference proteome</keyword>
<feature type="transmembrane region" description="Helical" evidence="12">
    <location>
        <begin position="161"/>
        <end position="183"/>
    </location>
</feature>
<dbReference type="GO" id="GO:0006814">
    <property type="term" value="P:sodium ion transport"/>
    <property type="evidence" value="ECO:0007669"/>
    <property type="project" value="UniProtKB-KW"/>
</dbReference>
<evidence type="ECO:0000256" key="8">
    <source>
        <dbReference type="ARBA" id="ARBA00023065"/>
    </source>
</evidence>
<dbReference type="InterPro" id="IPR038377">
    <property type="entry name" value="Na/Glc_symporter_sf"/>
</dbReference>
<dbReference type="PROSITE" id="PS50283">
    <property type="entry name" value="NA_SOLUT_SYMP_3"/>
    <property type="match status" value="1"/>
</dbReference>
<feature type="transmembrane region" description="Helical" evidence="12">
    <location>
        <begin position="52"/>
        <end position="70"/>
    </location>
</feature>
<evidence type="ECO:0000256" key="5">
    <source>
        <dbReference type="ARBA" id="ARBA00022692"/>
    </source>
</evidence>
<protein>
    <submittedName>
        <fullName evidence="13">Sodium-coupled monocarboxylate transporter 1</fullName>
    </submittedName>
</protein>
<organism evidence="13 14">
    <name type="scientific">Araneus ventricosus</name>
    <name type="common">Orbweaver spider</name>
    <name type="synonym">Epeira ventricosa</name>
    <dbReference type="NCBI Taxonomy" id="182803"/>
    <lineage>
        <taxon>Eukaryota</taxon>
        <taxon>Metazoa</taxon>
        <taxon>Ecdysozoa</taxon>
        <taxon>Arthropoda</taxon>
        <taxon>Chelicerata</taxon>
        <taxon>Arachnida</taxon>
        <taxon>Araneae</taxon>
        <taxon>Araneomorphae</taxon>
        <taxon>Entelegynae</taxon>
        <taxon>Araneoidea</taxon>
        <taxon>Araneidae</taxon>
        <taxon>Araneus</taxon>
    </lineage>
</organism>
<name>A0A4Y2RGG9_ARAVE</name>
<dbReference type="PANTHER" id="PTHR42985:SF40">
    <property type="entry name" value="LD47995P-RELATED"/>
    <property type="match status" value="1"/>
</dbReference>
<dbReference type="Gene3D" id="1.20.1730.10">
    <property type="entry name" value="Sodium/glucose cotransporter"/>
    <property type="match status" value="1"/>
</dbReference>
<feature type="transmembrane region" description="Helical" evidence="12">
    <location>
        <begin position="12"/>
        <end position="31"/>
    </location>
</feature>
<feature type="transmembrane region" description="Helical" evidence="12">
    <location>
        <begin position="82"/>
        <end position="105"/>
    </location>
</feature>
<evidence type="ECO:0000256" key="10">
    <source>
        <dbReference type="ARBA" id="ARBA00023201"/>
    </source>
</evidence>
<comment type="caution">
    <text evidence="13">The sequence shown here is derived from an EMBL/GenBank/DDBJ whole genome shotgun (WGS) entry which is preliminary data.</text>
</comment>
<keyword evidence="8" id="KW-0406">Ion transport</keyword>
<proteinExistence type="inferred from homology"/>
<sequence>MKFDQHLGLTDSIVVIMSLLVPSAIGIFFRFSSGRQKTMDEYFFAGRSASKIPVIMSITASSISSVAILGTSSEVYKFGCVLGTFVVPAALGTIISCYVFLPVYFQCNVSSVYEYLEMRFGKLTRCTVLFMYNIQMTLYSSCVLYGPALVLNSVSNISVELAIILCGGVCTFYCFLGGLKAVLW</sequence>
<evidence type="ECO:0000256" key="11">
    <source>
        <dbReference type="RuleBase" id="RU362091"/>
    </source>
</evidence>
<dbReference type="InterPro" id="IPR001734">
    <property type="entry name" value="Na/solute_symporter"/>
</dbReference>
<evidence type="ECO:0000313" key="13">
    <source>
        <dbReference type="EMBL" id="GBN74470.1"/>
    </source>
</evidence>
<evidence type="ECO:0000256" key="3">
    <source>
        <dbReference type="ARBA" id="ARBA00022448"/>
    </source>
</evidence>
<evidence type="ECO:0000256" key="12">
    <source>
        <dbReference type="SAM" id="Phobius"/>
    </source>
</evidence>
<dbReference type="EMBL" id="BGPR01016895">
    <property type="protein sequence ID" value="GBN74470.1"/>
    <property type="molecule type" value="Genomic_DNA"/>
</dbReference>
<dbReference type="InterPro" id="IPR051163">
    <property type="entry name" value="Sodium:Solute_Symporter_SSF"/>
</dbReference>
<keyword evidence="4" id="KW-1003">Cell membrane</keyword>
<evidence type="ECO:0000256" key="4">
    <source>
        <dbReference type="ARBA" id="ARBA00022475"/>
    </source>
</evidence>
<keyword evidence="7" id="KW-0915">Sodium</keyword>
<evidence type="ECO:0000256" key="2">
    <source>
        <dbReference type="ARBA" id="ARBA00006434"/>
    </source>
</evidence>
<reference evidence="13 14" key="1">
    <citation type="journal article" date="2019" name="Sci. Rep.">
        <title>Orb-weaving spider Araneus ventricosus genome elucidates the spidroin gene catalogue.</title>
        <authorList>
            <person name="Kono N."/>
            <person name="Nakamura H."/>
            <person name="Ohtoshi R."/>
            <person name="Moran D.A.P."/>
            <person name="Shinohara A."/>
            <person name="Yoshida Y."/>
            <person name="Fujiwara M."/>
            <person name="Mori M."/>
            <person name="Tomita M."/>
            <person name="Arakawa K."/>
        </authorList>
    </citation>
    <scope>NUCLEOTIDE SEQUENCE [LARGE SCALE GENOMIC DNA]</scope>
</reference>
<feature type="transmembrane region" description="Helical" evidence="12">
    <location>
        <begin position="126"/>
        <end position="149"/>
    </location>
</feature>
<dbReference type="OrthoDB" id="6433637at2759"/>
<comment type="subcellular location">
    <subcellularLocation>
        <location evidence="1">Cell membrane</location>
        <topology evidence="1">Multi-pass membrane protein</topology>
    </subcellularLocation>
</comment>
<evidence type="ECO:0000313" key="14">
    <source>
        <dbReference type="Proteomes" id="UP000499080"/>
    </source>
</evidence>
<keyword evidence="3" id="KW-0813">Transport</keyword>
<dbReference type="GO" id="GO:0015293">
    <property type="term" value="F:symporter activity"/>
    <property type="evidence" value="ECO:0007669"/>
    <property type="project" value="TreeGrafter"/>
</dbReference>
<dbReference type="GO" id="GO:0005886">
    <property type="term" value="C:plasma membrane"/>
    <property type="evidence" value="ECO:0007669"/>
    <property type="project" value="UniProtKB-SubCell"/>
</dbReference>
<dbReference type="Pfam" id="PF00474">
    <property type="entry name" value="SSF"/>
    <property type="match status" value="1"/>
</dbReference>
<dbReference type="Proteomes" id="UP000499080">
    <property type="component" value="Unassembled WGS sequence"/>
</dbReference>
<keyword evidence="10" id="KW-0739">Sodium transport</keyword>
<evidence type="ECO:0000256" key="7">
    <source>
        <dbReference type="ARBA" id="ARBA00023053"/>
    </source>
</evidence>
<gene>
    <name evidence="13" type="primary">slc5a8_3</name>
    <name evidence="13" type="ORF">AVEN_56620_1</name>
</gene>
<comment type="similarity">
    <text evidence="2 11">Belongs to the sodium:solute symporter (SSF) (TC 2.A.21) family.</text>
</comment>
<evidence type="ECO:0000256" key="1">
    <source>
        <dbReference type="ARBA" id="ARBA00004651"/>
    </source>
</evidence>
<accession>A0A4Y2RGG9</accession>